<name>A0A6A7C8Q3_9PEZI</name>
<evidence type="ECO:0000313" key="6">
    <source>
        <dbReference type="EMBL" id="KAF2863901.1"/>
    </source>
</evidence>
<dbReference type="SUPFAM" id="SSF54928">
    <property type="entry name" value="RNA-binding domain, RBD"/>
    <property type="match status" value="1"/>
</dbReference>
<evidence type="ECO:0000259" key="5">
    <source>
        <dbReference type="PROSITE" id="PS50102"/>
    </source>
</evidence>
<comment type="subcellular location">
    <subcellularLocation>
        <location evidence="1">Nucleus</location>
    </subcellularLocation>
</comment>
<evidence type="ECO:0000256" key="2">
    <source>
        <dbReference type="ARBA" id="ARBA00023242"/>
    </source>
</evidence>
<dbReference type="InterPro" id="IPR000504">
    <property type="entry name" value="RRM_dom"/>
</dbReference>
<keyword evidence="3" id="KW-0694">RNA-binding</keyword>
<keyword evidence="7" id="KW-1185">Reference proteome</keyword>
<dbReference type="PROSITE" id="PS50102">
    <property type="entry name" value="RRM"/>
    <property type="match status" value="1"/>
</dbReference>
<dbReference type="Gene3D" id="3.30.70.330">
    <property type="match status" value="1"/>
</dbReference>
<dbReference type="EMBL" id="MU005959">
    <property type="protein sequence ID" value="KAF2863901.1"/>
    <property type="molecule type" value="Genomic_DNA"/>
</dbReference>
<dbReference type="InterPro" id="IPR012677">
    <property type="entry name" value="Nucleotide-bd_a/b_plait_sf"/>
</dbReference>
<dbReference type="SMART" id="SM00360">
    <property type="entry name" value="RRM"/>
    <property type="match status" value="1"/>
</dbReference>
<evidence type="ECO:0000256" key="1">
    <source>
        <dbReference type="ARBA" id="ARBA00004123"/>
    </source>
</evidence>
<dbReference type="GO" id="GO:0003729">
    <property type="term" value="F:mRNA binding"/>
    <property type="evidence" value="ECO:0007669"/>
    <property type="project" value="TreeGrafter"/>
</dbReference>
<dbReference type="Gene3D" id="1.25.40.630">
    <property type="match status" value="1"/>
</dbReference>
<dbReference type="Pfam" id="PF14304">
    <property type="entry name" value="CSTF_C"/>
    <property type="match status" value="1"/>
</dbReference>
<dbReference type="OrthoDB" id="272703at2759"/>
<dbReference type="GO" id="GO:0005847">
    <property type="term" value="C:mRNA cleavage and polyadenylation specificity factor complex"/>
    <property type="evidence" value="ECO:0007669"/>
    <property type="project" value="TreeGrafter"/>
</dbReference>
<evidence type="ECO:0000313" key="7">
    <source>
        <dbReference type="Proteomes" id="UP000799421"/>
    </source>
</evidence>
<keyword evidence="2" id="KW-0539">Nucleus</keyword>
<gene>
    <name evidence="6" type="ORF">K470DRAFT_254771</name>
</gene>
<evidence type="ECO:0000256" key="3">
    <source>
        <dbReference type="PROSITE-ProRule" id="PRU00176"/>
    </source>
</evidence>
<dbReference type="PANTHER" id="PTHR45735">
    <property type="entry name" value="CLEAVAGE STIMULATION FACTOR SUBUNIT 2"/>
    <property type="match status" value="1"/>
</dbReference>
<organism evidence="6 7">
    <name type="scientific">Piedraia hortae CBS 480.64</name>
    <dbReference type="NCBI Taxonomy" id="1314780"/>
    <lineage>
        <taxon>Eukaryota</taxon>
        <taxon>Fungi</taxon>
        <taxon>Dikarya</taxon>
        <taxon>Ascomycota</taxon>
        <taxon>Pezizomycotina</taxon>
        <taxon>Dothideomycetes</taxon>
        <taxon>Dothideomycetidae</taxon>
        <taxon>Capnodiales</taxon>
        <taxon>Piedraiaceae</taxon>
        <taxon>Piedraia</taxon>
    </lineage>
</organism>
<reference evidence="6" key="1">
    <citation type="journal article" date="2020" name="Stud. Mycol.">
        <title>101 Dothideomycetes genomes: a test case for predicting lifestyles and emergence of pathogens.</title>
        <authorList>
            <person name="Haridas S."/>
            <person name="Albert R."/>
            <person name="Binder M."/>
            <person name="Bloem J."/>
            <person name="Labutti K."/>
            <person name="Salamov A."/>
            <person name="Andreopoulos B."/>
            <person name="Baker S."/>
            <person name="Barry K."/>
            <person name="Bills G."/>
            <person name="Bluhm B."/>
            <person name="Cannon C."/>
            <person name="Castanera R."/>
            <person name="Culley D."/>
            <person name="Daum C."/>
            <person name="Ezra D."/>
            <person name="Gonzalez J."/>
            <person name="Henrissat B."/>
            <person name="Kuo A."/>
            <person name="Liang C."/>
            <person name="Lipzen A."/>
            <person name="Lutzoni F."/>
            <person name="Magnuson J."/>
            <person name="Mondo S."/>
            <person name="Nolan M."/>
            <person name="Ohm R."/>
            <person name="Pangilinan J."/>
            <person name="Park H.-J."/>
            <person name="Ramirez L."/>
            <person name="Alfaro M."/>
            <person name="Sun H."/>
            <person name="Tritt A."/>
            <person name="Yoshinaga Y."/>
            <person name="Zwiers L.-H."/>
            <person name="Turgeon B."/>
            <person name="Goodwin S."/>
            <person name="Spatafora J."/>
            <person name="Crous P."/>
            <person name="Grigoriev I."/>
        </authorList>
    </citation>
    <scope>NUCLEOTIDE SEQUENCE</scope>
    <source>
        <strain evidence="6">CBS 480.64</strain>
    </source>
</reference>
<dbReference type="Gene3D" id="1.10.20.70">
    <property type="entry name" value="Transcription termination and cleavage factor, C-terminal domain"/>
    <property type="match status" value="1"/>
</dbReference>
<dbReference type="InterPro" id="IPR025742">
    <property type="entry name" value="CSTF2_hinge"/>
</dbReference>
<dbReference type="Proteomes" id="UP000799421">
    <property type="component" value="Unassembled WGS sequence"/>
</dbReference>
<dbReference type="PANTHER" id="PTHR45735:SF2">
    <property type="entry name" value="CLEAVAGE STIMULATION FACTOR SUBUNIT 2"/>
    <property type="match status" value="1"/>
</dbReference>
<proteinExistence type="predicted"/>
<dbReference type="GO" id="GO:0031124">
    <property type="term" value="P:mRNA 3'-end processing"/>
    <property type="evidence" value="ECO:0007669"/>
    <property type="project" value="InterPro"/>
</dbReference>
<dbReference type="InterPro" id="IPR026896">
    <property type="entry name" value="CSTF_C"/>
</dbReference>
<dbReference type="InterPro" id="IPR038192">
    <property type="entry name" value="CSTF_C_sf"/>
</dbReference>
<protein>
    <recommendedName>
        <fullName evidence="5">RRM domain-containing protein</fullName>
    </recommendedName>
</protein>
<dbReference type="InterPro" id="IPR035979">
    <property type="entry name" value="RBD_domain_sf"/>
</dbReference>
<sequence>MNREKGGRVVFIGNIPYGVSEEQICELFSSAGQVLSFRLVYDKETGKPKGFGFLEYADVDSAATAVRNLNGTELNGRSLRVDYSNDNGGGRSNARDNDTSSGRAAPPAHFNVDMVSNSATDGASLPPLPAGVPLPPNISAPDAISQTLANMPVQQLLDTISQLKNLAHSNPQQATMLFSNMPQLGYATFQALLLLGLVDTSVLSSLIQQTQQAPPPQPAPIMPPGYGQSRPLYPPHPGFPPPTMHHYAPTPPVQHPAYAAPPQVPPQMPQTQPLPTDPKQLAVVQQILSMTKEQIYALDEGTRGQLMTLRQMYGAPPI</sequence>
<dbReference type="Pfam" id="PF00076">
    <property type="entry name" value="RRM_1"/>
    <property type="match status" value="1"/>
</dbReference>
<accession>A0A6A7C8Q3</accession>
<dbReference type="Pfam" id="PF14327">
    <property type="entry name" value="CSTF2_hinge"/>
    <property type="match status" value="1"/>
</dbReference>
<feature type="region of interest" description="Disordered" evidence="4">
    <location>
        <begin position="80"/>
        <end position="108"/>
    </location>
</feature>
<feature type="domain" description="RRM" evidence="5">
    <location>
        <begin position="8"/>
        <end position="86"/>
    </location>
</feature>
<dbReference type="CDD" id="cd12398">
    <property type="entry name" value="RRM_CSTF2_RNA15_like"/>
    <property type="match status" value="1"/>
</dbReference>
<dbReference type="AlphaFoldDB" id="A0A6A7C8Q3"/>
<evidence type="ECO:0000256" key="4">
    <source>
        <dbReference type="SAM" id="MobiDB-lite"/>
    </source>
</evidence>